<evidence type="ECO:0008006" key="5">
    <source>
        <dbReference type="Google" id="ProtNLM"/>
    </source>
</evidence>
<protein>
    <recommendedName>
        <fullName evidence="5">PA2779 family protein</fullName>
    </recommendedName>
</protein>
<dbReference type="NCBIfam" id="NF033919">
    <property type="entry name" value="PA2779_fam"/>
    <property type="match status" value="1"/>
</dbReference>
<keyword evidence="2" id="KW-0732">Signal</keyword>
<dbReference type="Pfam" id="PF20332">
    <property type="entry name" value="DUF6627"/>
    <property type="match status" value="1"/>
</dbReference>
<evidence type="ECO:0000256" key="2">
    <source>
        <dbReference type="SAM" id="SignalP"/>
    </source>
</evidence>
<feature type="transmembrane region" description="Helical" evidence="1">
    <location>
        <begin position="101"/>
        <end position="127"/>
    </location>
</feature>
<sequence>MFRRLAKPVSYALITGVLALSLHGPAARAAMVTTDQIVSAQQSQQDRAKVHTLLAREDVKQALSARGVSTTDIQARVEAMTDQEVQALSSKLDRLPAGGDALGVLALIFIILLITDALGITDIFPFVKKPARR</sequence>
<dbReference type="STRING" id="1817756.A2140_08695"/>
<dbReference type="EMBL" id="MFSQ01000052">
    <property type="protein sequence ID" value="OGI40491.1"/>
    <property type="molecule type" value="Genomic_DNA"/>
</dbReference>
<name>A0A1F6T5T3_9PROT</name>
<dbReference type="Proteomes" id="UP000178379">
    <property type="component" value="Unassembled WGS sequence"/>
</dbReference>
<reference evidence="3 4" key="1">
    <citation type="journal article" date="2016" name="Nat. Commun.">
        <title>Thousands of microbial genomes shed light on interconnected biogeochemical processes in an aquifer system.</title>
        <authorList>
            <person name="Anantharaman K."/>
            <person name="Brown C.T."/>
            <person name="Hug L.A."/>
            <person name="Sharon I."/>
            <person name="Castelle C.J."/>
            <person name="Probst A.J."/>
            <person name="Thomas B.C."/>
            <person name="Singh A."/>
            <person name="Wilkins M.J."/>
            <person name="Karaoz U."/>
            <person name="Brodie E.L."/>
            <person name="Williams K.H."/>
            <person name="Hubbard S.S."/>
            <person name="Banfield J.F."/>
        </authorList>
    </citation>
    <scope>NUCLEOTIDE SEQUENCE [LARGE SCALE GENOMIC DNA]</scope>
</reference>
<keyword evidence="1" id="KW-1133">Transmembrane helix</keyword>
<gene>
    <name evidence="3" type="ORF">A2140_08695</name>
</gene>
<evidence type="ECO:0000313" key="4">
    <source>
        <dbReference type="Proteomes" id="UP000178379"/>
    </source>
</evidence>
<evidence type="ECO:0000256" key="1">
    <source>
        <dbReference type="SAM" id="Phobius"/>
    </source>
</evidence>
<organism evidence="3 4">
    <name type="scientific">Candidatus Muproteobacteria bacterium RBG_16_62_13</name>
    <dbReference type="NCBI Taxonomy" id="1817756"/>
    <lineage>
        <taxon>Bacteria</taxon>
        <taxon>Pseudomonadati</taxon>
        <taxon>Pseudomonadota</taxon>
        <taxon>Candidatus Muproteobacteria</taxon>
    </lineage>
</organism>
<dbReference type="AlphaFoldDB" id="A0A1F6T5T3"/>
<feature type="chain" id="PRO_5009526571" description="PA2779 family protein" evidence="2">
    <location>
        <begin position="30"/>
        <end position="133"/>
    </location>
</feature>
<keyword evidence="1" id="KW-0472">Membrane</keyword>
<feature type="signal peptide" evidence="2">
    <location>
        <begin position="1"/>
        <end position="29"/>
    </location>
</feature>
<keyword evidence="1" id="KW-0812">Transmembrane</keyword>
<comment type="caution">
    <text evidence="3">The sequence shown here is derived from an EMBL/GenBank/DDBJ whole genome shotgun (WGS) entry which is preliminary data.</text>
</comment>
<accession>A0A1F6T5T3</accession>
<evidence type="ECO:0000313" key="3">
    <source>
        <dbReference type="EMBL" id="OGI40491.1"/>
    </source>
</evidence>
<dbReference type="InterPro" id="IPR046735">
    <property type="entry name" value="PA2779-like"/>
</dbReference>
<proteinExistence type="predicted"/>